<gene>
    <name evidence="2" type="ORF">H6P81_021018</name>
</gene>
<evidence type="ECO:0008006" key="4">
    <source>
        <dbReference type="Google" id="ProtNLM"/>
    </source>
</evidence>
<dbReference type="EMBL" id="JAINDJ010000008">
    <property type="protein sequence ID" value="KAG9440853.1"/>
    <property type="molecule type" value="Genomic_DNA"/>
</dbReference>
<dbReference type="AlphaFoldDB" id="A0AAV7E0C6"/>
<dbReference type="PANTHER" id="PTHR31065">
    <property type="entry name" value="PLATZ TRANSCRIPTION FACTOR FAMILY PROTEIN"/>
    <property type="match status" value="1"/>
</dbReference>
<evidence type="ECO:0000313" key="2">
    <source>
        <dbReference type="EMBL" id="KAG9440853.1"/>
    </source>
</evidence>
<accession>A0AAV7E0C6</accession>
<dbReference type="Proteomes" id="UP000825729">
    <property type="component" value="Unassembled WGS sequence"/>
</dbReference>
<evidence type="ECO:0000256" key="1">
    <source>
        <dbReference type="SAM" id="MobiDB-lite"/>
    </source>
</evidence>
<sequence>MADVVVQSDLAPQWLWRLLFTDLYTSCPWHRHPRRRFCMTCLGEALCDFCTRTHPPHHPILEVHKVSGSASLRIDDVKKLMDVSNIHPFVINHHRVVRLHRELVKKPVKGHCCFNCSKTLHDSNYQFCSIACKIEAISGKESSFKRSPELPAGDQKEKRINVGTVKSDKKPMMGERRGKTKLIKVNEEPKRSTDDDDDDDQRSMTKKKKRLNGDGYCSNVNKKIKLTIVKRWDDEARKQVRAESLPPVPICRRRHRRKGIPVRAPFF</sequence>
<proteinExistence type="predicted"/>
<comment type="caution">
    <text evidence="2">The sequence shown here is derived from an EMBL/GenBank/DDBJ whole genome shotgun (WGS) entry which is preliminary data.</text>
</comment>
<dbReference type="PANTHER" id="PTHR31065:SF1">
    <property type="entry name" value="OS09G0116050 PROTEIN"/>
    <property type="match status" value="1"/>
</dbReference>
<feature type="compositionally biased region" description="Basic and acidic residues" evidence="1">
    <location>
        <begin position="143"/>
        <end position="177"/>
    </location>
</feature>
<feature type="compositionally biased region" description="Basic and acidic residues" evidence="1">
    <location>
        <begin position="184"/>
        <end position="193"/>
    </location>
</feature>
<reference evidence="2 3" key="1">
    <citation type="submission" date="2021-07" db="EMBL/GenBank/DDBJ databases">
        <title>The Aristolochia fimbriata genome: insights into angiosperm evolution, floral development and chemical biosynthesis.</title>
        <authorList>
            <person name="Jiao Y."/>
        </authorList>
    </citation>
    <scope>NUCLEOTIDE SEQUENCE [LARGE SCALE GENOMIC DNA]</scope>
    <source>
        <strain evidence="2">IBCAS-2021</strain>
        <tissue evidence="2">Leaf</tissue>
    </source>
</reference>
<name>A0AAV7E0C6_ARIFI</name>
<feature type="region of interest" description="Disordered" evidence="1">
    <location>
        <begin position="143"/>
        <end position="214"/>
    </location>
</feature>
<keyword evidence="3" id="KW-1185">Reference proteome</keyword>
<organism evidence="2 3">
    <name type="scientific">Aristolochia fimbriata</name>
    <name type="common">White veined hardy Dutchman's pipe vine</name>
    <dbReference type="NCBI Taxonomy" id="158543"/>
    <lineage>
        <taxon>Eukaryota</taxon>
        <taxon>Viridiplantae</taxon>
        <taxon>Streptophyta</taxon>
        <taxon>Embryophyta</taxon>
        <taxon>Tracheophyta</taxon>
        <taxon>Spermatophyta</taxon>
        <taxon>Magnoliopsida</taxon>
        <taxon>Magnoliidae</taxon>
        <taxon>Piperales</taxon>
        <taxon>Aristolochiaceae</taxon>
        <taxon>Aristolochia</taxon>
    </lineage>
</organism>
<protein>
    <recommendedName>
        <fullName evidence="4">PLATZ transcription factor family protein</fullName>
    </recommendedName>
</protein>
<evidence type="ECO:0000313" key="3">
    <source>
        <dbReference type="Proteomes" id="UP000825729"/>
    </source>
</evidence>
<dbReference type="InterPro" id="IPR006734">
    <property type="entry name" value="PLATZ"/>
</dbReference>
<dbReference type="Pfam" id="PF04640">
    <property type="entry name" value="PLATZ"/>
    <property type="match status" value="1"/>
</dbReference>